<dbReference type="EMBL" id="AP009384">
    <property type="protein sequence ID" value="BAF87476.1"/>
    <property type="molecule type" value="Genomic_DNA"/>
</dbReference>
<reference evidence="3" key="2">
    <citation type="submission" date="2007-04" db="EMBL/GenBank/DDBJ databases">
        <title>Complete genome sequence of the nitrogen-fixing bacterium Azorhizobium caulinodans ORS571.</title>
        <authorList>
            <person name="Lee K.B."/>
            <person name="Backer P.D."/>
            <person name="Aono T."/>
            <person name="Liu C.T."/>
            <person name="Suzuki S."/>
            <person name="Suzuki T."/>
            <person name="Kaneko T."/>
            <person name="Yamada M."/>
            <person name="Tabata S."/>
            <person name="Kupfer D.M."/>
            <person name="Najar F.Z."/>
            <person name="Wiley G.B."/>
            <person name="Roe B."/>
            <person name="Binnewies T."/>
            <person name="Ussery D."/>
            <person name="Vereecke D."/>
            <person name="Gevers D."/>
            <person name="Holsters M."/>
            <person name="Oyaizu H."/>
        </authorList>
    </citation>
    <scope>NUCLEOTIDE SEQUENCE [LARGE SCALE GENOMIC DNA]</scope>
    <source>
        <strain evidence="3">ATCC 43989 / DSM 5975 / JCM 20966 / LMG 6465 / NBRC 14845 / NCIMB 13405 / ORS 571</strain>
    </source>
</reference>
<reference evidence="2 3" key="3">
    <citation type="journal article" date="2008" name="BMC Genomics">
        <title>The genome of the versatile nitrogen fixer Azorhizobium caulinodans ORS571.</title>
        <authorList>
            <person name="Lee KB."/>
            <person name="Backer P.D."/>
            <person name="Aono T."/>
            <person name="Liu CT."/>
            <person name="Suzuki S."/>
            <person name="Suzuki T."/>
            <person name="Kaneko T."/>
            <person name="Yamada M."/>
            <person name="Tabata S."/>
            <person name="Kupfer D.M."/>
            <person name="Najar F.Z."/>
            <person name="Wiley G.B."/>
            <person name="Roe B."/>
            <person name="Binnewies T.T."/>
            <person name="Ussery D.W."/>
            <person name="D'Haeze W."/>
            <person name="Herder J.D."/>
            <person name="Gevers D."/>
            <person name="Vereecke D."/>
            <person name="Holsters M."/>
            <person name="Oyaizu H."/>
        </authorList>
    </citation>
    <scope>NUCLEOTIDE SEQUENCE [LARGE SCALE GENOMIC DNA]</scope>
    <source>
        <strain evidence="3">ATCC 43989 / DSM 5975 / JCM 20966 / LMG 6465 / NBRC 14845 / NCIMB 13405 / ORS 571</strain>
    </source>
</reference>
<evidence type="ECO:0000313" key="2">
    <source>
        <dbReference type="EMBL" id="BAF87476.1"/>
    </source>
</evidence>
<dbReference type="AlphaFoldDB" id="A8HXA4"/>
<reference evidence="2 3" key="5">
    <citation type="journal article" date="2010" name="Appl. Environ. Microbiol.">
        <title>phrR-like gene praR of Azorhizobium caulinodans ORS571 is essential for symbiosis with Sesbania rostrata and is involved in expression of reb genes.</title>
        <authorList>
            <person name="Akiba N."/>
            <person name="Aono T."/>
            <person name="Toyazaki H."/>
            <person name="Sato S."/>
            <person name="Oyaizu H."/>
        </authorList>
    </citation>
    <scope>NUCLEOTIDE SEQUENCE [LARGE SCALE GENOMIC DNA]</scope>
    <source>
        <strain evidence="3">ATCC 43989 / DSM 5975 / JCM 20966 / LMG 6465 / NBRC 14845 / NCIMB 13405 / ORS 571</strain>
    </source>
</reference>
<protein>
    <submittedName>
        <fullName evidence="2">Uncharacterized protein</fullName>
    </submittedName>
</protein>
<dbReference type="Proteomes" id="UP000000270">
    <property type="component" value="Chromosome"/>
</dbReference>
<feature type="region of interest" description="Disordered" evidence="1">
    <location>
        <begin position="1"/>
        <end position="27"/>
    </location>
</feature>
<dbReference type="InterPro" id="IPR040871">
    <property type="entry name" value="HopA1"/>
</dbReference>
<reference evidence="2 3" key="4">
    <citation type="journal article" date="2009" name="Appl. Environ. Microbiol.">
        <title>Comparative genome-wide transcriptional profiling of Azorhizobium caulinodans ORS571 grown under free-living and symbiotic conditions.</title>
        <authorList>
            <person name="Tsukada S."/>
            <person name="Aono T."/>
            <person name="Akiba N."/>
            <person name="Lee KB."/>
            <person name="Liu CT."/>
            <person name="Toyazaki H."/>
            <person name="Oyaizu H."/>
        </authorList>
    </citation>
    <scope>NUCLEOTIDE SEQUENCE [LARGE SCALE GENOMIC DNA]</scope>
    <source>
        <strain evidence="3">ATCC 43989 / DSM 5975 / JCM 20966 / LMG 6465 / NBRC 14845 / NCIMB 13405 / ORS 571</strain>
    </source>
</reference>
<dbReference type="HOGENOM" id="CLU_534907_0_0_5"/>
<keyword evidence="3" id="KW-1185">Reference proteome</keyword>
<evidence type="ECO:0000256" key="1">
    <source>
        <dbReference type="SAM" id="MobiDB-lite"/>
    </source>
</evidence>
<dbReference type="Pfam" id="PF17914">
    <property type="entry name" value="HopA1"/>
    <property type="match status" value="1"/>
</dbReference>
<dbReference type="STRING" id="438753.AZC_1478"/>
<sequence length="509" mass="57017">MVITDARRLRGTPSQHPRPAHEDRNTAPRKSCCQRCLYRRSAATLDLPQAGRALHSDAIAGSASEHSDRGNAMPSAADEYVYNIDFFATLSRQTGTVKLEYNATTGRFSVASAAFFRSIGNWGKGDAKQSITNNSMFHDPIVAVFRAAATHDANEVKRLNAFHGIQSLRKHYSDAEKLRYLTATLNDIKPFIPESAGEKLMAHFRRIDPATVLTPLDLTFMDKIWDFRATLFAFLEEGQKPDPANNPEVRPYAQLANAIYRQYGGHLEPRITNLEEWIKSIPTISHKGASYYPLQNKGYFPASKYMRLITSRDYGADFIYYSVNQGVDREELWRIYLNFAPEHAGALLRFLGEQAATYHIHSFKIAGPLAFHTRTDKVVVYVSHSGLDGLTTTLIRDAATFGFCNPVPAMTIQLAPGISKGVEPGSVNLGFSVMYDRDGNLDLSPRQLRRQSYGTIRSQLIAAALTQMYAVEHDSALARGAYLGDKRNFLKWVAIAFESYRDELEGRTR</sequence>
<proteinExistence type="predicted"/>
<reference evidence="2 3" key="6">
    <citation type="journal article" date="2011" name="Appl. Environ. Microbiol.">
        <title>Involvement of the azorhizobial chromosome partition gene (parA) in the onset of bacteroid differentiation during Sesbania rostrata stem nodule development.</title>
        <authorList>
            <person name="Liu CT."/>
            <person name="Lee KB."/>
            <person name="Wang YS."/>
            <person name="Peng MH."/>
            <person name="Lee KT."/>
            <person name="Suzuki S."/>
            <person name="Suzuki T."/>
            <person name="Oyaizu H."/>
        </authorList>
    </citation>
    <scope>NUCLEOTIDE SEQUENCE [LARGE SCALE GENOMIC DNA]</scope>
    <source>
        <strain evidence="3">ATCC 43989 / DSM 5975 / JCM 20966 / LMG 6465 / NBRC 14845 / NCIMB 13405 / ORS 571</strain>
    </source>
</reference>
<name>A8HXA4_AZOC5</name>
<gene>
    <name evidence="2" type="ordered locus">AZC_1478</name>
</gene>
<reference evidence="2 3" key="1">
    <citation type="journal article" date="2007" name="Appl. Environ. Microbiol.">
        <title>Rhizobial factors required for stem nodule maturation and maintenance in Sesbania rostrata-Azorhizobium caulinodans ORS571 symbiosis.</title>
        <authorList>
            <person name="Suzuki S."/>
            <person name="Aono T."/>
            <person name="Lee KB."/>
            <person name="Suzuki T."/>
            <person name="Liu CT."/>
            <person name="Miwa H."/>
            <person name="Wakao S."/>
            <person name="Iki T."/>
            <person name="Oyaizu H."/>
        </authorList>
    </citation>
    <scope>NUCLEOTIDE SEQUENCE [LARGE SCALE GENOMIC DNA]</scope>
    <source>
        <strain evidence="3">ATCC 43989 / DSM 5975 / JCM 20966 / LMG 6465 / NBRC 14845 / NCIMB 13405 / ORS 571</strain>
    </source>
</reference>
<accession>A8HXA4</accession>
<organism evidence="2 3">
    <name type="scientific">Azorhizobium caulinodans (strain ATCC 43989 / DSM 5975 / JCM 20966 / LMG 6465 / NBRC 14845 / NCIMB 13405 / ORS 571)</name>
    <dbReference type="NCBI Taxonomy" id="438753"/>
    <lineage>
        <taxon>Bacteria</taxon>
        <taxon>Pseudomonadati</taxon>
        <taxon>Pseudomonadota</taxon>
        <taxon>Alphaproteobacteria</taxon>
        <taxon>Hyphomicrobiales</taxon>
        <taxon>Xanthobacteraceae</taxon>
        <taxon>Azorhizobium</taxon>
    </lineage>
</organism>
<evidence type="ECO:0000313" key="3">
    <source>
        <dbReference type="Proteomes" id="UP000000270"/>
    </source>
</evidence>
<dbReference type="KEGG" id="azc:AZC_1478"/>